<comment type="caution">
    <text evidence="1">The sequence shown here is derived from an EMBL/GenBank/DDBJ whole genome shotgun (WGS) entry which is preliminary data.</text>
</comment>
<evidence type="ECO:0000313" key="2">
    <source>
        <dbReference type="Proteomes" id="UP000829685"/>
    </source>
</evidence>
<keyword evidence="2" id="KW-1185">Reference proteome</keyword>
<dbReference type="Proteomes" id="UP000829685">
    <property type="component" value="Unassembled WGS sequence"/>
</dbReference>
<protein>
    <submittedName>
        <fullName evidence="1">Uncharacterized protein</fullName>
    </submittedName>
</protein>
<dbReference type="AlphaFoldDB" id="A0A9P9WJR8"/>
<evidence type="ECO:0000313" key="1">
    <source>
        <dbReference type="EMBL" id="KAI1867023.1"/>
    </source>
</evidence>
<gene>
    <name evidence="1" type="ORF">JX265_007599</name>
</gene>
<organism evidence="1 2">
    <name type="scientific">Neoarthrinium moseri</name>
    <dbReference type="NCBI Taxonomy" id="1658444"/>
    <lineage>
        <taxon>Eukaryota</taxon>
        <taxon>Fungi</taxon>
        <taxon>Dikarya</taxon>
        <taxon>Ascomycota</taxon>
        <taxon>Pezizomycotina</taxon>
        <taxon>Sordariomycetes</taxon>
        <taxon>Xylariomycetidae</taxon>
        <taxon>Amphisphaeriales</taxon>
        <taxon>Apiosporaceae</taxon>
        <taxon>Neoarthrinium</taxon>
    </lineage>
</organism>
<reference evidence="1" key="1">
    <citation type="submission" date="2021-03" db="EMBL/GenBank/DDBJ databases">
        <title>Revisited historic fungal species revealed as producer of novel bioactive compounds through whole genome sequencing and comparative genomics.</title>
        <authorList>
            <person name="Vignolle G.A."/>
            <person name="Hochenegger N."/>
            <person name="Mach R.L."/>
            <person name="Mach-Aigner A.R."/>
            <person name="Javad Rahimi M."/>
            <person name="Salim K.A."/>
            <person name="Chan C.M."/>
            <person name="Lim L.B.L."/>
            <person name="Cai F."/>
            <person name="Druzhinina I.S."/>
            <person name="U'Ren J.M."/>
            <person name="Derntl C."/>
        </authorList>
    </citation>
    <scope>NUCLEOTIDE SEQUENCE</scope>
    <source>
        <strain evidence="1">TUCIM 5799</strain>
    </source>
</reference>
<sequence>MQALDYVPVGKDLEERVAHWGVYICNPTTQMCSIVGLNFSDATRENLILESAWPTEEGWKTGRSIREDEFRKSEVEGLRDIRVFCSFEEFILHGQLAIKHFMTTRPDDLDKLERFPNPEDVSLAGEYYVLLTKSCQQFAKHFMARMVEGLWTDEERPRDLNRFIDLEGDIARRNKDYDDSVEERKKDPDGWRSSVQVRKNLDRDSRLFCLEEMAMVISEAYKFSNTLTDWRRQVLRREANFRWDLPGTPGRIFTVCLELISRLIFRMFMVLVRLRGFFQKAPE</sequence>
<proteinExistence type="predicted"/>
<accession>A0A9P9WJR8</accession>
<dbReference type="EMBL" id="JAFIMR010000019">
    <property type="protein sequence ID" value="KAI1867023.1"/>
    <property type="molecule type" value="Genomic_DNA"/>
</dbReference>
<name>A0A9P9WJR8_9PEZI</name>